<evidence type="ECO:0000256" key="3">
    <source>
        <dbReference type="ARBA" id="ARBA00022723"/>
    </source>
</evidence>
<evidence type="ECO:0000256" key="6">
    <source>
        <dbReference type="ARBA" id="ARBA00023014"/>
    </source>
</evidence>
<evidence type="ECO:0000256" key="2">
    <source>
        <dbReference type="ARBA" id="ARBA00022617"/>
    </source>
</evidence>
<keyword evidence="2" id="KW-0349">Heme</keyword>
<evidence type="ECO:0000259" key="8">
    <source>
        <dbReference type="Pfam" id="PF03460"/>
    </source>
</evidence>
<evidence type="ECO:0000256" key="5">
    <source>
        <dbReference type="ARBA" id="ARBA00023004"/>
    </source>
</evidence>
<dbReference type="PANTHER" id="PTHR32439:SF9">
    <property type="entry name" value="BLR3264 PROTEIN"/>
    <property type="match status" value="1"/>
</dbReference>
<feature type="domain" description="Nitrite/Sulfite reductase ferredoxin-like" evidence="8">
    <location>
        <begin position="359"/>
        <end position="424"/>
    </location>
</feature>
<dbReference type="SUPFAM" id="SSF56014">
    <property type="entry name" value="Nitrite and sulphite reductase 4Fe-4S domain-like"/>
    <property type="match status" value="2"/>
</dbReference>
<keyword evidence="5" id="KW-0408">Iron</keyword>
<evidence type="ECO:0008006" key="10">
    <source>
        <dbReference type="Google" id="ProtNLM"/>
    </source>
</evidence>
<dbReference type="InterPro" id="IPR045854">
    <property type="entry name" value="NO2/SO3_Rdtase_4Fe4S_sf"/>
</dbReference>
<feature type="domain" description="Nitrite/sulphite reductase 4Fe-4S" evidence="7">
    <location>
        <begin position="432"/>
        <end position="584"/>
    </location>
</feature>
<dbReference type="GO" id="GO:0051539">
    <property type="term" value="F:4 iron, 4 sulfur cluster binding"/>
    <property type="evidence" value="ECO:0007669"/>
    <property type="project" value="UniProtKB-KW"/>
</dbReference>
<dbReference type="Pfam" id="PF01077">
    <property type="entry name" value="NIR_SIR"/>
    <property type="match status" value="2"/>
</dbReference>
<dbReference type="GO" id="GO:0016491">
    <property type="term" value="F:oxidoreductase activity"/>
    <property type="evidence" value="ECO:0007669"/>
    <property type="project" value="UniProtKB-KW"/>
</dbReference>
<accession>A0A381PA10</accession>
<name>A0A381PA10_9ZZZZ</name>
<feature type="domain" description="Nitrite/sulphite reductase 4Fe-4S" evidence="7">
    <location>
        <begin position="153"/>
        <end position="309"/>
    </location>
</feature>
<evidence type="ECO:0000256" key="4">
    <source>
        <dbReference type="ARBA" id="ARBA00023002"/>
    </source>
</evidence>
<dbReference type="PRINTS" id="PR00397">
    <property type="entry name" value="SIROHAEM"/>
</dbReference>
<dbReference type="SUPFAM" id="SSF55124">
    <property type="entry name" value="Nitrite/Sulfite reductase N-terminal domain-like"/>
    <property type="match status" value="2"/>
</dbReference>
<feature type="domain" description="Nitrite/Sulfite reductase ferredoxin-like" evidence="8">
    <location>
        <begin position="87"/>
        <end position="144"/>
    </location>
</feature>
<organism evidence="9">
    <name type="scientific">marine metagenome</name>
    <dbReference type="NCBI Taxonomy" id="408172"/>
    <lineage>
        <taxon>unclassified sequences</taxon>
        <taxon>metagenomes</taxon>
        <taxon>ecological metagenomes</taxon>
    </lineage>
</organism>
<dbReference type="PANTHER" id="PTHR32439">
    <property type="entry name" value="FERREDOXIN--NITRITE REDUCTASE, CHLOROPLASTIC"/>
    <property type="match status" value="1"/>
</dbReference>
<sequence>MNSWKNQLSSEIPADLGKEIDIFETQIELRKKGKLDEKIFAETRLRRGVYGQRYDNGQRHDGEQTRDIGYQKGFFKGPETVWDAPGMLRIKIPFGGVTPDQLDVLAETAEEYSNGILHVTTRQDFQFHYVHIEDTPDIMRRLASVGITTREACGNSVRNLTACPKAGVCSGEEFDVTPYASALTGFLLGHPDCQDFGRKVKIAFSGCQGEACGLVKMHDLGALAVKKTRRGQEIHGFALYVGGGLGTVPYQAKLFDSFLPPEELLPIALSIARVFGRLGEKKNRAQARLKFLVAKLGIEEFRRLVWEERQVLPEDARWTSYLEELPAYGEKPLKSPSALSEEKTFPEGFTEWQRSNVKAQKQPGYSIATVALPLGDLSSDQTRKLADVARLYIGDSIRTTVEQNFVLRWVSEADLPDLYTDLKKIGLADSGANTIIDVTSCPGTDTCKLGISASRGLAEELRTRLAAKSYEMDEAVRNLRIKVSGCFNSCGQHHVADIGFFGNSRTLNGYKVPHFQVVLGGKWAENAGAFGMTIGAVPSKRIPEVVDRITDHYVRARKQGEIFCDFIARIGKKELRSLIESLMKNAPTFDENPDFYRDWGDPREFTMLDRGIGECAGEVISSSQFDLADAEREVFEAQLELEKKNYAEADALAYRSMVGASRALVKQQVYDIPERPESVVEEFTHRFLDTELFYDKYAKGKFARYLLQRHQQGPVHADADSVHQLIDQAQLFIDAAYACYARCAVE</sequence>
<keyword evidence="6" id="KW-0411">Iron-sulfur</keyword>
<dbReference type="Pfam" id="PF03460">
    <property type="entry name" value="NIR_SIR_ferr"/>
    <property type="match status" value="2"/>
</dbReference>
<dbReference type="PROSITE" id="PS00365">
    <property type="entry name" value="NIR_SIR"/>
    <property type="match status" value="1"/>
</dbReference>
<reference evidence="9" key="1">
    <citation type="submission" date="2018-05" db="EMBL/GenBank/DDBJ databases">
        <authorList>
            <person name="Lanie J.A."/>
            <person name="Ng W.-L."/>
            <person name="Kazmierczak K.M."/>
            <person name="Andrzejewski T.M."/>
            <person name="Davidsen T.M."/>
            <person name="Wayne K.J."/>
            <person name="Tettelin H."/>
            <person name="Glass J.I."/>
            <person name="Rusch D."/>
            <person name="Podicherti R."/>
            <person name="Tsui H.-C.T."/>
            <person name="Winkler M.E."/>
        </authorList>
    </citation>
    <scope>NUCLEOTIDE SEQUENCE</scope>
</reference>
<dbReference type="GO" id="GO:0020037">
    <property type="term" value="F:heme binding"/>
    <property type="evidence" value="ECO:0007669"/>
    <property type="project" value="InterPro"/>
</dbReference>
<gene>
    <name evidence="9" type="ORF">METZ01_LOCUS16644</name>
</gene>
<dbReference type="InterPro" id="IPR036136">
    <property type="entry name" value="Nit/Sulf_reduc_fer-like_dom_sf"/>
</dbReference>
<keyword evidence="1" id="KW-0004">4Fe-4S</keyword>
<protein>
    <recommendedName>
        <fullName evidence="10">Sulfite reductase</fullName>
    </recommendedName>
</protein>
<dbReference type="InterPro" id="IPR051329">
    <property type="entry name" value="NIR_SIR_4Fe-4S"/>
</dbReference>
<dbReference type="AlphaFoldDB" id="A0A381PA10"/>
<evidence type="ECO:0000259" key="7">
    <source>
        <dbReference type="Pfam" id="PF01077"/>
    </source>
</evidence>
<evidence type="ECO:0000256" key="1">
    <source>
        <dbReference type="ARBA" id="ARBA00022485"/>
    </source>
</evidence>
<dbReference type="InterPro" id="IPR005117">
    <property type="entry name" value="NiRdtase/SiRdtase_haem-b_fer"/>
</dbReference>
<dbReference type="Gene3D" id="3.90.480.10">
    <property type="entry name" value="Sulfite Reductase Hemoprotein,Domain 2"/>
    <property type="match status" value="1"/>
</dbReference>
<keyword evidence="4" id="KW-0560">Oxidoreductase</keyword>
<proteinExistence type="predicted"/>
<dbReference type="Gene3D" id="3.30.413.10">
    <property type="entry name" value="Sulfite Reductase Hemoprotein, domain 1"/>
    <property type="match status" value="2"/>
</dbReference>
<dbReference type="InterPro" id="IPR006067">
    <property type="entry name" value="NO2/SO3_Rdtase_4Fe4S_dom"/>
</dbReference>
<dbReference type="GO" id="GO:0046872">
    <property type="term" value="F:metal ion binding"/>
    <property type="evidence" value="ECO:0007669"/>
    <property type="project" value="UniProtKB-KW"/>
</dbReference>
<dbReference type="InterPro" id="IPR006066">
    <property type="entry name" value="NO2/SO3_Rdtase_FeS/sirohaem_BS"/>
</dbReference>
<keyword evidence="3" id="KW-0479">Metal-binding</keyword>
<dbReference type="EMBL" id="UINC01000925">
    <property type="protein sequence ID" value="SUZ63790.1"/>
    <property type="molecule type" value="Genomic_DNA"/>
</dbReference>
<evidence type="ECO:0000313" key="9">
    <source>
        <dbReference type="EMBL" id="SUZ63790.1"/>
    </source>
</evidence>